<protein>
    <submittedName>
        <fullName evidence="3">Uncharacterized protein</fullName>
    </submittedName>
</protein>
<feature type="compositionally biased region" description="Polar residues" evidence="1">
    <location>
        <begin position="28"/>
        <end position="45"/>
    </location>
</feature>
<name>A0A8H4IW23_9PEZI</name>
<keyword evidence="2" id="KW-1133">Transmembrane helix</keyword>
<keyword evidence="4" id="KW-1185">Reference proteome</keyword>
<evidence type="ECO:0000256" key="2">
    <source>
        <dbReference type="SAM" id="Phobius"/>
    </source>
</evidence>
<feature type="compositionally biased region" description="Low complexity" evidence="1">
    <location>
        <begin position="134"/>
        <end position="144"/>
    </location>
</feature>
<feature type="region of interest" description="Disordered" evidence="1">
    <location>
        <begin position="1"/>
        <end position="45"/>
    </location>
</feature>
<comment type="caution">
    <text evidence="3">The sequence shown here is derived from an EMBL/GenBank/DDBJ whole genome shotgun (WGS) entry which is preliminary data.</text>
</comment>
<organism evidence="3 4">
    <name type="scientific">Botryosphaeria dothidea</name>
    <dbReference type="NCBI Taxonomy" id="55169"/>
    <lineage>
        <taxon>Eukaryota</taxon>
        <taxon>Fungi</taxon>
        <taxon>Dikarya</taxon>
        <taxon>Ascomycota</taxon>
        <taxon>Pezizomycotina</taxon>
        <taxon>Dothideomycetes</taxon>
        <taxon>Dothideomycetes incertae sedis</taxon>
        <taxon>Botryosphaeriales</taxon>
        <taxon>Botryosphaeriaceae</taxon>
        <taxon>Botryosphaeria</taxon>
    </lineage>
</organism>
<feature type="region of interest" description="Disordered" evidence="1">
    <location>
        <begin position="134"/>
        <end position="155"/>
    </location>
</feature>
<dbReference type="AlphaFoldDB" id="A0A8H4IW23"/>
<gene>
    <name evidence="3" type="ORF">GTA08_BOTSDO14092</name>
</gene>
<proteinExistence type="predicted"/>
<evidence type="ECO:0000313" key="4">
    <source>
        <dbReference type="Proteomes" id="UP000572817"/>
    </source>
</evidence>
<feature type="region of interest" description="Disordered" evidence="1">
    <location>
        <begin position="60"/>
        <end position="98"/>
    </location>
</feature>
<evidence type="ECO:0000256" key="1">
    <source>
        <dbReference type="SAM" id="MobiDB-lite"/>
    </source>
</evidence>
<reference evidence="3" key="1">
    <citation type="submission" date="2020-04" db="EMBL/GenBank/DDBJ databases">
        <title>Genome Assembly and Annotation of Botryosphaeria dothidea sdau 11-99, a Latent Pathogen of Apple Fruit Ring Rot in China.</title>
        <authorList>
            <person name="Yu C."/>
            <person name="Diao Y."/>
            <person name="Lu Q."/>
            <person name="Zhao J."/>
            <person name="Cui S."/>
            <person name="Peng C."/>
            <person name="He B."/>
            <person name="Liu H."/>
        </authorList>
    </citation>
    <scope>NUCLEOTIDE SEQUENCE [LARGE SCALE GENOMIC DNA]</scope>
    <source>
        <strain evidence="3">Sdau11-99</strain>
    </source>
</reference>
<keyword evidence="2" id="KW-0472">Membrane</keyword>
<dbReference type="EMBL" id="WWBZ02000023">
    <property type="protein sequence ID" value="KAF4307388.1"/>
    <property type="molecule type" value="Genomic_DNA"/>
</dbReference>
<dbReference type="Proteomes" id="UP000572817">
    <property type="component" value="Unassembled WGS sequence"/>
</dbReference>
<sequence length="268" mass="28887">MGSPFTFDSTGMPPWVNTQDPPDALESTDGQLSIPKTQPAATTSGILSMAMTRATTIETIPTATGGTQSDPKHSSLQDGEIGDPSSDSSSDGGSTGEDRQAVSVITTLYTSKFPCAFTATVSGTLITGTKTCTKTGTTTTTTTTQFPTETSSDGGLDPTAKTALSIGIPVAIFLILIILVGGFILGRRKSKGTSPYRERRRIPLQWRAWKRDRHVQLEDQEYLNISQERHELPGEDMLWELPTDVNVPEMEEARAPVELPLNTPRTVK</sequence>
<feature type="compositionally biased region" description="Low complexity" evidence="1">
    <location>
        <begin position="78"/>
        <end position="92"/>
    </location>
</feature>
<accession>A0A8H4IW23</accession>
<keyword evidence="2" id="KW-0812">Transmembrane</keyword>
<feature type="transmembrane region" description="Helical" evidence="2">
    <location>
        <begin position="166"/>
        <end position="186"/>
    </location>
</feature>
<feature type="compositionally biased region" description="Polar residues" evidence="1">
    <location>
        <begin position="60"/>
        <end position="69"/>
    </location>
</feature>
<evidence type="ECO:0000313" key="3">
    <source>
        <dbReference type="EMBL" id="KAF4307388.1"/>
    </source>
</evidence>